<dbReference type="AlphaFoldDB" id="L7N100"/>
<dbReference type="HOGENOM" id="CLU_047918_0_0_1"/>
<keyword evidence="12" id="KW-0862">Zinc</keyword>
<keyword evidence="8" id="KW-0399">Innate immunity</keyword>
<evidence type="ECO:0000256" key="4">
    <source>
        <dbReference type="ARBA" id="ARBA00006576"/>
    </source>
</evidence>
<dbReference type="GO" id="GO:0004126">
    <property type="term" value="F:cytidine deaminase activity"/>
    <property type="evidence" value="ECO:0007669"/>
    <property type="project" value="TreeGrafter"/>
</dbReference>
<dbReference type="SUPFAM" id="SSF53927">
    <property type="entry name" value="Cytidine deaminase-like"/>
    <property type="match status" value="2"/>
</dbReference>
<reference evidence="20 21" key="1">
    <citation type="journal article" date="2011" name="Nature">
        <title>A high-resolution map of human evolutionary constraint using 29 mammals.</title>
        <authorList>
            <person name="Lindblad-Toh K."/>
            <person name="Garber M."/>
            <person name="Zuk O."/>
            <person name="Lin M.F."/>
            <person name="Parker B.J."/>
            <person name="Washietl S."/>
            <person name="Kheradpour P."/>
            <person name="Ernst J."/>
            <person name="Jordan G."/>
            <person name="Mauceli E."/>
            <person name="Ward L.D."/>
            <person name="Lowe C.B."/>
            <person name="Holloway A.K."/>
            <person name="Clamp M."/>
            <person name="Gnerre S."/>
            <person name="Alfoldi J."/>
            <person name="Beal K."/>
            <person name="Chang J."/>
            <person name="Clawson H."/>
            <person name="Cuff J."/>
            <person name="Di Palma F."/>
            <person name="Fitzgerald S."/>
            <person name="Flicek P."/>
            <person name="Guttman M."/>
            <person name="Hubisz M.J."/>
            <person name="Jaffe D.B."/>
            <person name="Jungreis I."/>
            <person name="Kent W.J."/>
            <person name="Kostka D."/>
            <person name="Lara M."/>
            <person name="Martins A.L."/>
            <person name="Massingham T."/>
            <person name="Moltke I."/>
            <person name="Raney B.J."/>
            <person name="Rasmussen M.D."/>
            <person name="Robinson J."/>
            <person name="Stark A."/>
            <person name="Vilella A.J."/>
            <person name="Wen J."/>
            <person name="Xie X."/>
            <person name="Zody M.C."/>
            <person name="Baldwin J."/>
            <person name="Bloom T."/>
            <person name="Chin C.W."/>
            <person name="Heiman D."/>
            <person name="Nicol R."/>
            <person name="Nusbaum C."/>
            <person name="Young S."/>
            <person name="Wilkinson J."/>
            <person name="Worley K.C."/>
            <person name="Kovar C.L."/>
            <person name="Muzny D.M."/>
            <person name="Gibbs R.A."/>
            <person name="Cree A."/>
            <person name="Dihn H.H."/>
            <person name="Fowler G."/>
            <person name="Jhangiani S."/>
            <person name="Joshi V."/>
            <person name="Lee S."/>
            <person name="Lewis L.R."/>
            <person name="Nazareth L.V."/>
            <person name="Okwuonu G."/>
            <person name="Santibanez J."/>
            <person name="Warren W.C."/>
            <person name="Mardis E.R."/>
            <person name="Weinstock G.M."/>
            <person name="Wilson R.K."/>
            <person name="Delehaunty K."/>
            <person name="Dooling D."/>
            <person name="Fronik C."/>
            <person name="Fulton L."/>
            <person name="Fulton B."/>
            <person name="Graves T."/>
            <person name="Minx P."/>
            <person name="Sodergren E."/>
            <person name="Birney E."/>
            <person name="Margulies E.H."/>
            <person name="Herrero J."/>
            <person name="Green E.D."/>
            <person name="Haussler D."/>
            <person name="Siepel A."/>
            <person name="Goldman N."/>
            <person name="Pollard K.S."/>
            <person name="Pedersen J.S."/>
            <person name="Lander E.S."/>
            <person name="Kellis M."/>
        </authorList>
    </citation>
    <scope>NUCLEOTIDE SEQUENCE [LARGE SCALE GENOMIC DNA]</scope>
</reference>
<dbReference type="InterPro" id="IPR002125">
    <property type="entry name" value="CMP_dCMP_dom"/>
</dbReference>
<keyword evidence="13" id="KW-0391">Immunity</keyword>
<dbReference type="eggNOG" id="KOG4075">
    <property type="taxonomic scope" value="Eukaryota"/>
</dbReference>
<dbReference type="GO" id="GO:0051607">
    <property type="term" value="P:defense response to virus"/>
    <property type="evidence" value="ECO:0007669"/>
    <property type="project" value="UniProtKB-KW"/>
</dbReference>
<evidence type="ECO:0000256" key="6">
    <source>
        <dbReference type="ARBA" id="ARBA00022490"/>
    </source>
</evidence>
<sequence>WVPPACAHRPLMDATTFKENFANTWENETELCYEVEVLEGDTWAPVEELQGFLCNQGPCHAELCFLCLVRSWHVDEGKQYRLTWHISWSPCPNCAQKLVKFLHDNSHVSLRIFAAGIQTTFSGHEDWLRKLRDSGAQLAIMTLKELQHCWDTFVDNQGQPFEPWPNLVEHIQTESQKLKDILGELHLVGPCRETKRRNFRNKCENQTYLCYEVEVWKDGKWTKVEELQGFLRNQGADTHREPGHAELCFLDRVRSWHLDEGRQYRLTCYISWTPGPDCAQKLVEFLGENRHVSLRIFAAGIHTKYRGHEDGLRQLWDAGAQIAIMTLNELQHCWETFVDNQGQPFEPWPIQVEHIQTESQKLKDILRVRSL</sequence>
<proteinExistence type="inferred from homology"/>
<keyword evidence="11" id="KW-0378">Hydrolase</keyword>
<reference evidence="20" key="3">
    <citation type="submission" date="2025-09" db="UniProtKB">
        <authorList>
            <consortium name="Ensembl"/>
        </authorList>
    </citation>
    <scope>IDENTIFICATION</scope>
</reference>
<dbReference type="InterPro" id="IPR050610">
    <property type="entry name" value="APOBEC_Cyt_Deaminase"/>
</dbReference>
<evidence type="ECO:0000256" key="15">
    <source>
        <dbReference type="ARBA" id="ARBA00023242"/>
    </source>
</evidence>
<evidence type="ECO:0000256" key="3">
    <source>
        <dbReference type="ARBA" id="ARBA00004201"/>
    </source>
</evidence>
<keyword evidence="6" id="KW-0963">Cytoplasm</keyword>
<evidence type="ECO:0000256" key="5">
    <source>
        <dbReference type="ARBA" id="ARBA00020239"/>
    </source>
</evidence>
<comment type="subcellular location">
    <subcellularLocation>
        <location evidence="3">Cytoplasm</location>
        <location evidence="3">P-body</location>
    </subcellularLocation>
    <subcellularLocation>
        <location evidence="2">Nucleus</location>
    </subcellularLocation>
</comment>
<dbReference type="GO" id="GO:0045869">
    <property type="term" value="P:negative regulation of single stranded viral RNA replication via double stranded DNA intermediate"/>
    <property type="evidence" value="ECO:0007669"/>
    <property type="project" value="TreeGrafter"/>
</dbReference>
<evidence type="ECO:0000256" key="16">
    <source>
        <dbReference type="ARBA" id="ARBA00029489"/>
    </source>
</evidence>
<evidence type="ECO:0000313" key="20">
    <source>
        <dbReference type="Ensembl" id="ENSMLUP00000000887.2"/>
    </source>
</evidence>
<dbReference type="InParanoid" id="L7N100"/>
<evidence type="ECO:0000256" key="11">
    <source>
        <dbReference type="ARBA" id="ARBA00022801"/>
    </source>
</evidence>
<evidence type="ECO:0000259" key="19">
    <source>
        <dbReference type="PROSITE" id="PS51747"/>
    </source>
</evidence>
<keyword evidence="21" id="KW-1185">Reference proteome</keyword>
<accession>L7N100</accession>
<dbReference type="GO" id="GO:0045087">
    <property type="term" value="P:innate immune response"/>
    <property type="evidence" value="ECO:0007669"/>
    <property type="project" value="UniProtKB-KW"/>
</dbReference>
<dbReference type="PROSITE" id="PS51747">
    <property type="entry name" value="CYT_DCMP_DEAMINASES_2"/>
    <property type="match status" value="2"/>
</dbReference>
<dbReference type="GO" id="GO:0000932">
    <property type="term" value="C:P-body"/>
    <property type="evidence" value="ECO:0007669"/>
    <property type="project" value="UniProtKB-SubCell"/>
</dbReference>
<reference evidence="20" key="2">
    <citation type="submission" date="2025-08" db="UniProtKB">
        <authorList>
            <consortium name="Ensembl"/>
        </authorList>
    </citation>
    <scope>IDENTIFICATION</scope>
</reference>
<dbReference type="GO" id="GO:0005634">
    <property type="term" value="C:nucleus"/>
    <property type="evidence" value="ECO:0007669"/>
    <property type="project" value="UniProtKB-SubCell"/>
</dbReference>
<dbReference type="Proteomes" id="UP000001074">
    <property type="component" value="Unassembled WGS sequence"/>
</dbReference>
<dbReference type="PANTHER" id="PTHR13857">
    <property type="entry name" value="MRNA EDITING ENZYME"/>
    <property type="match status" value="1"/>
</dbReference>
<dbReference type="STRING" id="59463.ENSMLUP00000000887"/>
<dbReference type="Gene3D" id="3.40.140.10">
    <property type="entry name" value="Cytidine Deaminase, domain 2"/>
    <property type="match status" value="2"/>
</dbReference>
<dbReference type="GO" id="GO:0016554">
    <property type="term" value="P:cytidine to uridine editing"/>
    <property type="evidence" value="ECO:0007669"/>
    <property type="project" value="TreeGrafter"/>
</dbReference>
<comment type="catalytic activity">
    <reaction evidence="18">
        <text>a 2'-deoxycytidine in single-stranded DNA + H2O + H(+) = a 2'-deoxyuridine in single-stranded DNA + NH4(+)</text>
        <dbReference type="Rhea" id="RHEA:50948"/>
        <dbReference type="Rhea" id="RHEA-COMP:12846"/>
        <dbReference type="Rhea" id="RHEA-COMP:12847"/>
        <dbReference type="ChEBI" id="CHEBI:15377"/>
        <dbReference type="ChEBI" id="CHEBI:15378"/>
        <dbReference type="ChEBI" id="CHEBI:28938"/>
        <dbReference type="ChEBI" id="CHEBI:85452"/>
        <dbReference type="ChEBI" id="CHEBI:133902"/>
        <dbReference type="EC" id="3.5.4.38"/>
    </reaction>
</comment>
<dbReference type="CDD" id="cd01283">
    <property type="entry name" value="cytidine_deaminase"/>
    <property type="match status" value="2"/>
</dbReference>
<evidence type="ECO:0000256" key="17">
    <source>
        <dbReference type="ARBA" id="ARBA00032972"/>
    </source>
</evidence>
<keyword evidence="7" id="KW-0597">Phosphoprotein</keyword>
<evidence type="ECO:0000256" key="12">
    <source>
        <dbReference type="ARBA" id="ARBA00022833"/>
    </source>
</evidence>
<evidence type="ECO:0000256" key="13">
    <source>
        <dbReference type="ARBA" id="ARBA00022859"/>
    </source>
</evidence>
<dbReference type="GeneTree" id="ENSGT00940000161999"/>
<dbReference type="InterPro" id="IPR016192">
    <property type="entry name" value="APOBEC/CMP_deaminase_Zn-bd"/>
</dbReference>
<dbReference type="Ensembl" id="ENSMLUT00000000972.2">
    <property type="protein sequence ID" value="ENSMLUP00000000887.2"/>
    <property type="gene ID" value="ENSMLUG00000000977.2"/>
</dbReference>
<dbReference type="EMBL" id="AAPE02055200">
    <property type="status" value="NOT_ANNOTATED_CDS"/>
    <property type="molecule type" value="Genomic_DNA"/>
</dbReference>
<evidence type="ECO:0000256" key="8">
    <source>
        <dbReference type="ARBA" id="ARBA00022588"/>
    </source>
</evidence>
<dbReference type="Pfam" id="PF18772">
    <property type="entry name" value="APOBEC2"/>
    <property type="match status" value="2"/>
</dbReference>
<dbReference type="GO" id="GO:0070383">
    <property type="term" value="P:DNA cytosine deamination"/>
    <property type="evidence" value="ECO:0007669"/>
    <property type="project" value="TreeGrafter"/>
</dbReference>
<evidence type="ECO:0000256" key="2">
    <source>
        <dbReference type="ARBA" id="ARBA00004123"/>
    </source>
</evidence>
<dbReference type="PROSITE" id="PS00903">
    <property type="entry name" value="CYT_DCMP_DEAMINASES_1"/>
    <property type="match status" value="1"/>
</dbReference>
<keyword evidence="10" id="KW-0677">Repeat</keyword>
<evidence type="ECO:0000256" key="7">
    <source>
        <dbReference type="ARBA" id="ARBA00022553"/>
    </source>
</evidence>
<dbReference type="InterPro" id="IPR016193">
    <property type="entry name" value="Cytidine_deaminase-like"/>
</dbReference>
<keyword evidence="9" id="KW-0479">Metal-binding</keyword>
<evidence type="ECO:0000256" key="9">
    <source>
        <dbReference type="ARBA" id="ARBA00022723"/>
    </source>
</evidence>
<dbReference type="EMBL" id="AAPE02055201">
    <property type="status" value="NOT_ANNOTATED_CDS"/>
    <property type="molecule type" value="Genomic_DNA"/>
</dbReference>
<comment type="similarity">
    <text evidence="4">Belongs to the cytidine and deoxycytidylate deaminase family.</text>
</comment>
<organism evidence="20 21">
    <name type="scientific">Myotis lucifugus</name>
    <name type="common">Little brown bat</name>
    <dbReference type="NCBI Taxonomy" id="59463"/>
    <lineage>
        <taxon>Eukaryota</taxon>
        <taxon>Metazoa</taxon>
        <taxon>Chordata</taxon>
        <taxon>Craniata</taxon>
        <taxon>Vertebrata</taxon>
        <taxon>Euteleostomi</taxon>
        <taxon>Mammalia</taxon>
        <taxon>Eutheria</taxon>
        <taxon>Laurasiatheria</taxon>
        <taxon>Chiroptera</taxon>
        <taxon>Yangochiroptera</taxon>
        <taxon>Vespertilionidae</taxon>
        <taxon>Myotis</taxon>
    </lineage>
</organism>
<dbReference type="GO" id="GO:0008270">
    <property type="term" value="F:zinc ion binding"/>
    <property type="evidence" value="ECO:0007669"/>
    <property type="project" value="InterPro"/>
</dbReference>
<keyword evidence="15" id="KW-0539">Nucleus</keyword>
<dbReference type="GO" id="GO:0003723">
    <property type="term" value="F:RNA binding"/>
    <property type="evidence" value="ECO:0007669"/>
    <property type="project" value="TreeGrafter"/>
</dbReference>
<feature type="domain" description="CMP/dCMP-type deaminase" evidence="19">
    <location>
        <begin position="25"/>
        <end position="135"/>
    </location>
</feature>
<evidence type="ECO:0000256" key="14">
    <source>
        <dbReference type="ARBA" id="ARBA00023118"/>
    </source>
</evidence>
<evidence type="ECO:0000256" key="1">
    <source>
        <dbReference type="ARBA" id="ARBA00001947"/>
    </source>
</evidence>
<protein>
    <recommendedName>
        <fullName evidence="5">DNA dC-&gt;dU-editing enzyme APOBEC-3G</fullName>
        <ecNumber evidence="16">3.5.4.38</ecNumber>
    </recommendedName>
    <alternativeName>
        <fullName evidence="17">Deoxycytidine deaminase</fullName>
    </alternativeName>
</protein>
<comment type="cofactor">
    <cofactor evidence="1">
        <name>Zn(2+)</name>
        <dbReference type="ChEBI" id="CHEBI:29105"/>
    </cofactor>
</comment>
<dbReference type="PANTHER" id="PTHR13857:SF20">
    <property type="entry name" value="DNA DC-DU-EDITING ENZYME APOBEC-3G"/>
    <property type="match status" value="1"/>
</dbReference>
<evidence type="ECO:0000313" key="21">
    <source>
        <dbReference type="Proteomes" id="UP000001074"/>
    </source>
</evidence>
<evidence type="ECO:0000256" key="10">
    <source>
        <dbReference type="ARBA" id="ARBA00022737"/>
    </source>
</evidence>
<feature type="domain" description="CMP/dCMP-type deaminase" evidence="19">
    <location>
        <begin position="203"/>
        <end position="315"/>
    </location>
</feature>
<keyword evidence="14" id="KW-0051">Antiviral defense</keyword>
<dbReference type="OMA" id="LCHKVEL"/>
<name>L7N100_MYOLU</name>
<dbReference type="FunCoup" id="L7N100">
    <property type="interactions" value="154"/>
</dbReference>
<evidence type="ECO:0000256" key="18">
    <source>
        <dbReference type="ARBA" id="ARBA00049114"/>
    </source>
</evidence>
<dbReference type="EC" id="3.5.4.38" evidence="16"/>